<keyword evidence="1 5" id="KW-0240">DNA-directed RNA polymerase</keyword>
<keyword evidence="2 5" id="KW-0808">Transferase</keyword>
<dbReference type="GO" id="GO:0000428">
    <property type="term" value="C:DNA-directed RNA polymerase complex"/>
    <property type="evidence" value="ECO:0007669"/>
    <property type="project" value="UniProtKB-KW"/>
</dbReference>
<dbReference type="GO" id="GO:0003899">
    <property type="term" value="F:DNA-directed RNA polymerase activity"/>
    <property type="evidence" value="ECO:0007669"/>
    <property type="project" value="UniProtKB-UniRule"/>
</dbReference>
<evidence type="ECO:0000256" key="4">
    <source>
        <dbReference type="ARBA" id="ARBA00023163"/>
    </source>
</evidence>
<dbReference type="GO" id="GO:0006351">
    <property type="term" value="P:DNA-templated transcription"/>
    <property type="evidence" value="ECO:0007669"/>
    <property type="project" value="UniProtKB-UniRule"/>
</dbReference>
<dbReference type="AlphaFoldDB" id="A0A1Q2D428"/>
<name>A0A1Q2D428_9ENTE</name>
<gene>
    <name evidence="5" type="primary">rpoY</name>
    <name evidence="6" type="ORF">BW732_02010</name>
</gene>
<dbReference type="InterPro" id="IPR009907">
    <property type="entry name" value="RpoY"/>
</dbReference>
<evidence type="ECO:0000256" key="3">
    <source>
        <dbReference type="ARBA" id="ARBA00022695"/>
    </source>
</evidence>
<keyword evidence="4 5" id="KW-0804">Transcription</keyword>
<comment type="similarity">
    <text evidence="5">Belongs to the RNA polymerase subunit epsilon family.</text>
</comment>
<protein>
    <recommendedName>
        <fullName evidence="5">DNA-directed RNA polymerase subunit epsilon</fullName>
        <shortName evidence="5">RNAP epsilon subunit</shortName>
        <ecNumber evidence="5">2.7.7.6</ecNumber>
    </recommendedName>
    <alternativeName>
        <fullName evidence="5">RNA polymerase epsilon subunit</fullName>
    </alternativeName>
    <alternativeName>
        <fullName evidence="5">Transcriptase subunit epsilon</fullName>
    </alternativeName>
</protein>
<dbReference type="NCBIfam" id="NF010188">
    <property type="entry name" value="PRK13667.1"/>
    <property type="match status" value="1"/>
</dbReference>
<accession>A0A1Q2D428</accession>
<reference evidence="6 7" key="1">
    <citation type="journal article" date="2010" name="Int. J. Syst. Evol. Microbiol.">
        <title>Vagococcus penaei sp. nov., isolated from spoilage microbiota of cooked shrimp (Penaeus vannamei).</title>
        <authorList>
            <person name="Jaffres E."/>
            <person name="Prevost H."/>
            <person name="Rossero A."/>
            <person name="Joffraud J.J."/>
            <person name="Dousset X."/>
        </authorList>
    </citation>
    <scope>NUCLEOTIDE SEQUENCE [LARGE SCALE GENOMIC DNA]</scope>
    <source>
        <strain evidence="6 7">CD276</strain>
    </source>
</reference>
<organism evidence="6 7">
    <name type="scientific">Vagococcus penaei</name>
    <dbReference type="NCBI Taxonomy" id="633807"/>
    <lineage>
        <taxon>Bacteria</taxon>
        <taxon>Bacillati</taxon>
        <taxon>Bacillota</taxon>
        <taxon>Bacilli</taxon>
        <taxon>Lactobacillales</taxon>
        <taxon>Enterococcaceae</taxon>
        <taxon>Vagococcus</taxon>
    </lineage>
</organism>
<dbReference type="GO" id="GO:0003677">
    <property type="term" value="F:DNA binding"/>
    <property type="evidence" value="ECO:0007669"/>
    <property type="project" value="UniProtKB-UniRule"/>
</dbReference>
<dbReference type="RefSeq" id="WP_077275219.1">
    <property type="nucleotide sequence ID" value="NZ_CP019609.1"/>
</dbReference>
<comment type="subunit">
    <text evidence="5">RNAP is composed of a core of 2 alpha, a beta and a beta' subunit. The core is associated with a delta subunit, and at least one of epsilon or omega. When a sigma factor is associated with the core the holoenzyme is formed, which can initiate transcription.</text>
</comment>
<comment type="catalytic activity">
    <reaction evidence="5">
        <text>RNA(n) + a ribonucleoside 5'-triphosphate = RNA(n+1) + diphosphate</text>
        <dbReference type="Rhea" id="RHEA:21248"/>
        <dbReference type="Rhea" id="RHEA-COMP:14527"/>
        <dbReference type="Rhea" id="RHEA-COMP:17342"/>
        <dbReference type="ChEBI" id="CHEBI:33019"/>
        <dbReference type="ChEBI" id="CHEBI:61557"/>
        <dbReference type="ChEBI" id="CHEBI:140395"/>
        <dbReference type="EC" id="2.7.7.6"/>
    </reaction>
</comment>
<dbReference type="Pfam" id="PF07288">
    <property type="entry name" value="RpoY"/>
    <property type="match status" value="1"/>
</dbReference>
<dbReference type="Gene3D" id="3.10.20.730">
    <property type="entry name" value="RNAP, epsilon subunit-like"/>
    <property type="match status" value="1"/>
</dbReference>
<evidence type="ECO:0000256" key="2">
    <source>
        <dbReference type="ARBA" id="ARBA00022679"/>
    </source>
</evidence>
<comment type="function">
    <text evidence="5">A non-essential component of RNA polymerase (RNAP).</text>
</comment>
<dbReference type="Proteomes" id="UP000188246">
    <property type="component" value="Chromosome"/>
</dbReference>
<keyword evidence="7" id="KW-1185">Reference proteome</keyword>
<dbReference type="HAMAP" id="MF_01553">
    <property type="entry name" value="RNApol_bact_RpoY"/>
    <property type="match status" value="1"/>
</dbReference>
<dbReference type="OrthoDB" id="2147503at2"/>
<evidence type="ECO:0000256" key="5">
    <source>
        <dbReference type="HAMAP-Rule" id="MF_01553"/>
    </source>
</evidence>
<dbReference type="EC" id="2.7.7.6" evidence="5"/>
<evidence type="ECO:0000313" key="6">
    <source>
        <dbReference type="EMBL" id="AQP53122.1"/>
    </source>
</evidence>
<evidence type="ECO:0000313" key="7">
    <source>
        <dbReference type="Proteomes" id="UP000188246"/>
    </source>
</evidence>
<dbReference type="KEGG" id="vpi:BW732_02010"/>
<proteinExistence type="inferred from homology"/>
<dbReference type="STRING" id="633807.BW732_02010"/>
<sequence length="71" mass="8490">MIFKVYYQEDKAFSPQREKTKSLYIEGESDVAVRRLINKNTPYNIELIQLLEGNHLEYEKENADFTLVEFE</sequence>
<evidence type="ECO:0000256" key="1">
    <source>
        <dbReference type="ARBA" id="ARBA00022478"/>
    </source>
</evidence>
<dbReference type="EMBL" id="CP019609">
    <property type="protein sequence ID" value="AQP53122.1"/>
    <property type="molecule type" value="Genomic_DNA"/>
</dbReference>
<keyword evidence="3 5" id="KW-0548">Nucleotidyltransferase</keyword>